<evidence type="ECO:0000313" key="8">
    <source>
        <dbReference type="Proteomes" id="UP000181790"/>
    </source>
</evidence>
<dbReference type="Gene3D" id="3.40.30.10">
    <property type="entry name" value="Glutaredoxin"/>
    <property type="match status" value="1"/>
</dbReference>
<protein>
    <recommendedName>
        <fullName evidence="6">Thioredoxin domain-containing protein</fullName>
    </recommendedName>
</protein>
<proteinExistence type="predicted"/>
<keyword evidence="5" id="KW-0732">Signal</keyword>
<dbReference type="InterPro" id="IPR012336">
    <property type="entry name" value="Thioredoxin-like_fold"/>
</dbReference>
<sequence>MSFLSKPLLLLLCFSPLFSCEQKPKTISVKGKIPGLPDGKVLLHEPFKNNIYDSTTSRNGEFAFLLSAETYPEPIPVSLRHVAADGNIRDFTYNVKMNNGSANWVYGDFMLEDGTVFSKKPVSEMKVPDGRILYMFDSTTQFGRQTQLMHKDQQTFYKTGSIARLKQKIEADPYAFHYLYTLKERIWGFSDAQFKTLFAAFDKEVQDSKTGKELLSFVETRSSKKLNHTTELFGLDGRKTPVLEKDAKYTMVILWAYWCGPCRAEIPTLKTIYTRFAGKPQVDMVSVTVDADEAKWKQALAAEKMPWKQLRITPDAELYMHELFSYTNAIPVVILVDQQGKLLKRIEGSDKKALLDMADYIAQQDV</sequence>
<dbReference type="InterPro" id="IPR036249">
    <property type="entry name" value="Thioredoxin-like_sf"/>
</dbReference>
<name>A0A1S2VN91_9BACT</name>
<feature type="chain" id="PRO_5010327876" description="Thioredoxin domain-containing protein" evidence="5">
    <location>
        <begin position="20"/>
        <end position="366"/>
    </location>
</feature>
<dbReference type="SUPFAM" id="SSF52833">
    <property type="entry name" value="Thioredoxin-like"/>
    <property type="match status" value="1"/>
</dbReference>
<evidence type="ECO:0000259" key="6">
    <source>
        <dbReference type="PROSITE" id="PS51352"/>
    </source>
</evidence>
<evidence type="ECO:0000256" key="3">
    <source>
        <dbReference type="ARBA" id="ARBA00023157"/>
    </source>
</evidence>
<evidence type="ECO:0000313" key="7">
    <source>
        <dbReference type="EMBL" id="OIN59258.1"/>
    </source>
</evidence>
<dbReference type="InterPro" id="IPR017937">
    <property type="entry name" value="Thioredoxin_CS"/>
</dbReference>
<dbReference type="PROSITE" id="PS51352">
    <property type="entry name" value="THIOREDOXIN_2"/>
    <property type="match status" value="1"/>
</dbReference>
<dbReference type="GO" id="GO:0017004">
    <property type="term" value="P:cytochrome complex assembly"/>
    <property type="evidence" value="ECO:0007669"/>
    <property type="project" value="UniProtKB-KW"/>
</dbReference>
<dbReference type="GO" id="GO:0030313">
    <property type="term" value="C:cell envelope"/>
    <property type="evidence" value="ECO:0007669"/>
    <property type="project" value="UniProtKB-SubCell"/>
</dbReference>
<reference evidence="7 8" key="1">
    <citation type="submission" date="2016-10" db="EMBL/GenBank/DDBJ databases">
        <title>Arsenicibacter rosenii gen. nov., sp. nov., an efficient arsenic-methylating bacterium isolated from an arsenic-contaminated paddy soil.</title>
        <authorList>
            <person name="Huang K."/>
        </authorList>
    </citation>
    <scope>NUCLEOTIDE SEQUENCE [LARGE SCALE GENOMIC DNA]</scope>
    <source>
        <strain evidence="7 8">SM-1</strain>
    </source>
</reference>
<comment type="caution">
    <text evidence="7">The sequence shown here is derived from an EMBL/GenBank/DDBJ whole genome shotgun (WGS) entry which is preliminary data.</text>
</comment>
<feature type="domain" description="Thioredoxin" evidence="6">
    <location>
        <begin position="208"/>
        <end position="363"/>
    </location>
</feature>
<gene>
    <name evidence="7" type="ORF">BLX24_09720</name>
</gene>
<evidence type="ECO:0000256" key="5">
    <source>
        <dbReference type="SAM" id="SignalP"/>
    </source>
</evidence>
<comment type="subcellular location">
    <subcellularLocation>
        <location evidence="1">Cell envelope</location>
    </subcellularLocation>
</comment>
<dbReference type="PANTHER" id="PTHR42852">
    <property type="entry name" value="THIOL:DISULFIDE INTERCHANGE PROTEIN DSBE"/>
    <property type="match status" value="1"/>
</dbReference>
<keyword evidence="2" id="KW-0201">Cytochrome c-type biogenesis</keyword>
<organism evidence="7 8">
    <name type="scientific">Arsenicibacter rosenii</name>
    <dbReference type="NCBI Taxonomy" id="1750698"/>
    <lineage>
        <taxon>Bacteria</taxon>
        <taxon>Pseudomonadati</taxon>
        <taxon>Bacteroidota</taxon>
        <taxon>Cytophagia</taxon>
        <taxon>Cytophagales</taxon>
        <taxon>Spirosomataceae</taxon>
        <taxon>Arsenicibacter</taxon>
    </lineage>
</organism>
<dbReference type="Proteomes" id="UP000181790">
    <property type="component" value="Unassembled WGS sequence"/>
</dbReference>
<accession>A0A1S2VN91</accession>
<evidence type="ECO:0000256" key="4">
    <source>
        <dbReference type="ARBA" id="ARBA00023284"/>
    </source>
</evidence>
<dbReference type="AlphaFoldDB" id="A0A1S2VN91"/>
<dbReference type="PROSITE" id="PS00194">
    <property type="entry name" value="THIOREDOXIN_1"/>
    <property type="match status" value="1"/>
</dbReference>
<keyword evidence="8" id="KW-1185">Reference proteome</keyword>
<dbReference type="EMBL" id="MORL01000004">
    <property type="protein sequence ID" value="OIN59258.1"/>
    <property type="molecule type" value="Genomic_DNA"/>
</dbReference>
<evidence type="ECO:0000256" key="1">
    <source>
        <dbReference type="ARBA" id="ARBA00004196"/>
    </source>
</evidence>
<dbReference type="InterPro" id="IPR013766">
    <property type="entry name" value="Thioredoxin_domain"/>
</dbReference>
<evidence type="ECO:0000256" key="2">
    <source>
        <dbReference type="ARBA" id="ARBA00022748"/>
    </source>
</evidence>
<dbReference type="Pfam" id="PF13905">
    <property type="entry name" value="Thioredoxin_8"/>
    <property type="match status" value="1"/>
</dbReference>
<keyword evidence="4" id="KW-0676">Redox-active center</keyword>
<dbReference type="CDD" id="cd02966">
    <property type="entry name" value="TlpA_like_family"/>
    <property type="match status" value="1"/>
</dbReference>
<dbReference type="PANTHER" id="PTHR42852:SF6">
    <property type="entry name" value="THIOL:DISULFIDE INTERCHANGE PROTEIN DSBE"/>
    <property type="match status" value="1"/>
</dbReference>
<dbReference type="InterPro" id="IPR050553">
    <property type="entry name" value="Thioredoxin_ResA/DsbE_sf"/>
</dbReference>
<keyword evidence="3" id="KW-1015">Disulfide bond</keyword>
<feature type="signal peptide" evidence="5">
    <location>
        <begin position="1"/>
        <end position="19"/>
    </location>
</feature>